<evidence type="ECO:0000313" key="2">
    <source>
        <dbReference type="EMBL" id="CAG6515340.1"/>
    </source>
</evidence>
<dbReference type="EMBL" id="HBUE01171568">
    <property type="protein sequence ID" value="CAG6515340.1"/>
    <property type="molecule type" value="Transcribed_RNA"/>
</dbReference>
<dbReference type="CDD" id="cd09917">
    <property type="entry name" value="F-box_SF"/>
    <property type="match status" value="1"/>
</dbReference>
<protein>
    <submittedName>
        <fullName evidence="2">(northern house mosquito) hypothetical protein</fullName>
    </submittedName>
</protein>
<evidence type="ECO:0000259" key="1">
    <source>
        <dbReference type="PROSITE" id="PS50181"/>
    </source>
</evidence>
<dbReference type="AlphaFoldDB" id="A0A8D8GPU0"/>
<dbReference type="PANTHER" id="PTHR38926:SF5">
    <property type="entry name" value="F-BOX AND LEUCINE-RICH REPEAT PROTEIN 6"/>
    <property type="match status" value="1"/>
</dbReference>
<dbReference type="SUPFAM" id="SSF81383">
    <property type="entry name" value="F-box domain"/>
    <property type="match status" value="1"/>
</dbReference>
<dbReference type="InterPro" id="IPR036047">
    <property type="entry name" value="F-box-like_dom_sf"/>
</dbReference>
<dbReference type="SMART" id="SM00256">
    <property type="entry name" value="FBOX"/>
    <property type="match status" value="1"/>
</dbReference>
<name>A0A8D8GPU0_CULPI</name>
<dbReference type="EMBL" id="HBUE01277018">
    <property type="protein sequence ID" value="CAG6566839.1"/>
    <property type="molecule type" value="Transcribed_RNA"/>
</dbReference>
<dbReference type="PANTHER" id="PTHR38926">
    <property type="entry name" value="F-BOX DOMAIN CONTAINING PROTEIN, EXPRESSED"/>
    <property type="match status" value="1"/>
</dbReference>
<dbReference type="PROSITE" id="PS50181">
    <property type="entry name" value="FBOX"/>
    <property type="match status" value="1"/>
</dbReference>
<dbReference type="InterPro" id="IPR001810">
    <property type="entry name" value="F-box_dom"/>
</dbReference>
<dbReference type="Pfam" id="PF12937">
    <property type="entry name" value="F-box-like"/>
    <property type="match status" value="1"/>
</dbReference>
<dbReference type="InterPro" id="IPR032675">
    <property type="entry name" value="LRR_dom_sf"/>
</dbReference>
<sequence length="545" mass="62811">MVVPTAENPLPELPAEVLVHIFRHLPASDLRTARLACLRWNAVISDSAMLMKRFELFISQRLLERFGKEHGLLDQVLLFKGLGGVSFVRTTDNPLEVIGPFWNQFGAMLQKVRFKECTLSAQTVLQVLRKTPNLKSFSLNESSSNVMAYYTPTWASFRLDRLEKLDLHVQDDRFLNLFGQLAPNLRVLKFDGKWKVRNQLFQTLLPLIKSRKDSLKKLTLRLIQTSPELLDEIGLIKGLQLTAISLQNWEIIDDRTLARFLRRQRNLEQFKCNHETYLEPSMLDRLTDTQSKLRCVQIGTRNADLPRFFRNTRHLEHLKLSLGGSQIIDLSYNRSPKLKTLHLTGYNILKARLAQFFQQSPNVQKLTLEYCRQPNITELVETIGELRSLEYLKLSNHSSKVGKLSTDDSTQNHWPRLTTLYLRSCELAPGTIAALVHRAPNLSTVIVENVTLQDPDVLSITKNLPRLRLLTLTHPRDDLCETALGYLKKYGRGLKRLEFSIASEEITEKYRDREFAKALPGVDIEMVPRMPGEDGLDWYDDFDEF</sequence>
<reference evidence="2" key="1">
    <citation type="submission" date="2021-05" db="EMBL/GenBank/DDBJ databases">
        <authorList>
            <person name="Alioto T."/>
            <person name="Alioto T."/>
            <person name="Gomez Garrido J."/>
        </authorList>
    </citation>
    <scope>NUCLEOTIDE SEQUENCE</scope>
</reference>
<dbReference type="Gene3D" id="3.80.10.10">
    <property type="entry name" value="Ribonuclease Inhibitor"/>
    <property type="match status" value="1"/>
</dbReference>
<feature type="domain" description="F-box" evidence="1">
    <location>
        <begin position="7"/>
        <end position="54"/>
    </location>
</feature>
<proteinExistence type="predicted"/>
<dbReference type="SUPFAM" id="SSF52058">
    <property type="entry name" value="L domain-like"/>
    <property type="match status" value="1"/>
</dbReference>
<dbReference type="Gene3D" id="1.20.1280.50">
    <property type="match status" value="1"/>
</dbReference>
<accession>A0A8D8GPU0</accession>
<organism evidence="2">
    <name type="scientific">Culex pipiens</name>
    <name type="common">House mosquito</name>
    <dbReference type="NCBI Taxonomy" id="7175"/>
    <lineage>
        <taxon>Eukaryota</taxon>
        <taxon>Metazoa</taxon>
        <taxon>Ecdysozoa</taxon>
        <taxon>Arthropoda</taxon>
        <taxon>Hexapoda</taxon>
        <taxon>Insecta</taxon>
        <taxon>Pterygota</taxon>
        <taxon>Neoptera</taxon>
        <taxon>Endopterygota</taxon>
        <taxon>Diptera</taxon>
        <taxon>Nematocera</taxon>
        <taxon>Culicoidea</taxon>
        <taxon>Culicidae</taxon>
        <taxon>Culicinae</taxon>
        <taxon>Culicini</taxon>
        <taxon>Culex</taxon>
        <taxon>Culex</taxon>
    </lineage>
</organism>